<dbReference type="GO" id="GO:0016787">
    <property type="term" value="F:hydrolase activity"/>
    <property type="evidence" value="ECO:0007669"/>
    <property type="project" value="UniProtKB-KW"/>
</dbReference>
<dbReference type="PANTHER" id="PTHR34139:SF1">
    <property type="entry name" value="RNASE MJ1380-RELATED"/>
    <property type="match status" value="1"/>
</dbReference>
<keyword evidence="5" id="KW-0378">Hydrolase</keyword>
<proteinExistence type="predicted"/>
<evidence type="ECO:0000256" key="3">
    <source>
        <dbReference type="ARBA" id="ARBA00022722"/>
    </source>
</evidence>
<keyword evidence="3" id="KW-0540">Nuclease</keyword>
<sequence>MSKDKQRLFYYLHHILEAITRIQRYIEDTDEVTFLENELLQDAVIRNLEIIGETSHNINKHYPDYAEQHASVPFAVAYEMRNALTHGYFKVDLEILWKTIELDLPGLKVMIESLLQKFD</sequence>
<dbReference type="GO" id="GO:0110001">
    <property type="term" value="C:toxin-antitoxin complex"/>
    <property type="evidence" value="ECO:0007669"/>
    <property type="project" value="InterPro"/>
</dbReference>
<name>A0A7Z0MNG1_9GAMM</name>
<evidence type="ECO:0000313" key="7">
    <source>
        <dbReference type="Proteomes" id="UP000537890"/>
    </source>
</evidence>
<evidence type="ECO:0000313" key="6">
    <source>
        <dbReference type="EMBL" id="NYT46923.1"/>
    </source>
</evidence>
<keyword evidence="2" id="KW-1277">Toxin-antitoxin system</keyword>
<comment type="caution">
    <text evidence="6">The sequence shown here is derived from an EMBL/GenBank/DDBJ whole genome shotgun (WGS) entry which is preliminary data.</text>
</comment>
<dbReference type="Pfam" id="PF01934">
    <property type="entry name" value="HepT-like"/>
    <property type="match status" value="1"/>
</dbReference>
<keyword evidence="4" id="KW-0547">Nucleotide-binding</keyword>
<dbReference type="InterPro" id="IPR051813">
    <property type="entry name" value="HepT_RNase_toxin"/>
</dbReference>
<keyword evidence="1" id="KW-0597">Phosphoprotein</keyword>
<accession>A0A7Z0MNG1</accession>
<dbReference type="PANTHER" id="PTHR34139">
    <property type="entry name" value="UPF0331 PROTEIN MJ0127"/>
    <property type="match status" value="1"/>
</dbReference>
<dbReference type="InterPro" id="IPR008201">
    <property type="entry name" value="HepT-like"/>
</dbReference>
<protein>
    <submittedName>
        <fullName evidence="6">DUF86 domain-containing protein</fullName>
    </submittedName>
</protein>
<dbReference type="AlphaFoldDB" id="A0A7Z0MNG1"/>
<dbReference type="GO" id="GO:0004540">
    <property type="term" value="F:RNA nuclease activity"/>
    <property type="evidence" value="ECO:0007669"/>
    <property type="project" value="InterPro"/>
</dbReference>
<evidence type="ECO:0000256" key="2">
    <source>
        <dbReference type="ARBA" id="ARBA00022649"/>
    </source>
</evidence>
<dbReference type="Proteomes" id="UP000537890">
    <property type="component" value="Unassembled WGS sequence"/>
</dbReference>
<dbReference type="EMBL" id="JACCHS010000057">
    <property type="protein sequence ID" value="NYT46923.1"/>
    <property type="molecule type" value="Genomic_DNA"/>
</dbReference>
<dbReference type="GO" id="GO:0000166">
    <property type="term" value="F:nucleotide binding"/>
    <property type="evidence" value="ECO:0007669"/>
    <property type="project" value="UniProtKB-KW"/>
</dbReference>
<reference evidence="6 7" key="1">
    <citation type="submission" date="2020-05" db="EMBL/GenBank/DDBJ databases">
        <title>Horizontal transmission and recombination maintain forever young bacterial symbiont genomes.</title>
        <authorList>
            <person name="Russell S.L."/>
            <person name="Pepper-Tunick E."/>
            <person name="Svedberg J."/>
            <person name="Byrne A."/>
            <person name="Ruelas Castillo J."/>
            <person name="Vollmers C."/>
            <person name="Beinart R.A."/>
            <person name="Corbett-Detig R."/>
        </authorList>
    </citation>
    <scope>NUCLEOTIDE SEQUENCE [LARGE SCALE GENOMIC DNA]</scope>
    <source>
        <strain evidence="6">4727-3</strain>
    </source>
</reference>
<organism evidence="6 7">
    <name type="scientific">Candidatus Methanofishera endochildressiae</name>
    <dbReference type="NCBI Taxonomy" id="2738884"/>
    <lineage>
        <taxon>Bacteria</taxon>
        <taxon>Pseudomonadati</taxon>
        <taxon>Pseudomonadota</taxon>
        <taxon>Gammaproteobacteria</taxon>
        <taxon>Candidatus Methanofishera</taxon>
    </lineage>
</organism>
<evidence type="ECO:0000256" key="5">
    <source>
        <dbReference type="ARBA" id="ARBA00022801"/>
    </source>
</evidence>
<evidence type="ECO:0000256" key="4">
    <source>
        <dbReference type="ARBA" id="ARBA00022741"/>
    </source>
</evidence>
<evidence type="ECO:0000256" key="1">
    <source>
        <dbReference type="ARBA" id="ARBA00022553"/>
    </source>
</evidence>
<gene>
    <name evidence="6" type="ORF">H0A75_04145</name>
</gene>